<name>N8P2G1_9GAMM</name>
<dbReference type="OrthoDB" id="9877281at2"/>
<dbReference type="PATRIC" id="fig|1217715.3.peg.758"/>
<proteinExistence type="predicted"/>
<dbReference type="HOGENOM" id="CLU_2476276_0_0_6"/>
<protein>
    <submittedName>
        <fullName evidence="1">Uncharacterized protein</fullName>
    </submittedName>
</protein>
<dbReference type="Proteomes" id="UP000013086">
    <property type="component" value="Unassembled WGS sequence"/>
</dbReference>
<gene>
    <name evidence="1" type="ORF">F994_00796</name>
</gene>
<comment type="caution">
    <text evidence="1">The sequence shown here is derived from an EMBL/GenBank/DDBJ whole genome shotgun (WGS) entry which is preliminary data.</text>
</comment>
<dbReference type="RefSeq" id="WP_004651085.1">
    <property type="nucleotide sequence ID" value="NZ_KB849176.1"/>
</dbReference>
<dbReference type="EMBL" id="APOH01000010">
    <property type="protein sequence ID" value="ENU20570.1"/>
    <property type="molecule type" value="Genomic_DNA"/>
</dbReference>
<sequence length="87" mass="10071">MTPAEKIQTELSNYRYYKNKFGEAHPRTMDKLLEIADLIPREWTADKDTALSKFVASARLISDLRKKDQSNNENEVTEIRADVLQSL</sequence>
<dbReference type="AlphaFoldDB" id="N8P2G1"/>
<evidence type="ECO:0000313" key="1">
    <source>
        <dbReference type="EMBL" id="ENU20570.1"/>
    </source>
</evidence>
<reference evidence="1 2" key="1">
    <citation type="submission" date="2013-02" db="EMBL/GenBank/DDBJ databases">
        <title>The Genome Sequence of Acinetobacter sp. ANC 3994.</title>
        <authorList>
            <consortium name="The Broad Institute Genome Sequencing Platform"/>
            <consortium name="The Broad Institute Genome Sequencing Center for Infectious Disease"/>
            <person name="Cerqueira G."/>
            <person name="Feldgarden M."/>
            <person name="Courvalin P."/>
            <person name="Perichon B."/>
            <person name="Grillot-Courvalin C."/>
            <person name="Clermont D."/>
            <person name="Rocha E."/>
            <person name="Yoon E.-J."/>
            <person name="Nemec A."/>
            <person name="Walker B."/>
            <person name="Young S.K."/>
            <person name="Zeng Q."/>
            <person name="Gargeya S."/>
            <person name="Fitzgerald M."/>
            <person name="Haas B."/>
            <person name="Abouelleil A."/>
            <person name="Alvarado L."/>
            <person name="Arachchi H.M."/>
            <person name="Berlin A.M."/>
            <person name="Chapman S.B."/>
            <person name="Dewar J."/>
            <person name="Goldberg J."/>
            <person name="Griggs A."/>
            <person name="Gujja S."/>
            <person name="Hansen M."/>
            <person name="Howarth C."/>
            <person name="Imamovic A."/>
            <person name="Larimer J."/>
            <person name="McCowan C."/>
            <person name="Murphy C."/>
            <person name="Neiman D."/>
            <person name="Pearson M."/>
            <person name="Priest M."/>
            <person name="Roberts A."/>
            <person name="Saif S."/>
            <person name="Shea T."/>
            <person name="Sisk P."/>
            <person name="Sykes S."/>
            <person name="Wortman J."/>
            <person name="Nusbaum C."/>
            <person name="Birren B."/>
        </authorList>
    </citation>
    <scope>NUCLEOTIDE SEQUENCE [LARGE SCALE GENOMIC DNA]</scope>
    <source>
        <strain evidence="1 2">ANC 3994</strain>
    </source>
</reference>
<organism evidence="1 2">
    <name type="scientific">Acinetobacter bohemicus ANC 3994</name>
    <dbReference type="NCBI Taxonomy" id="1217715"/>
    <lineage>
        <taxon>Bacteria</taxon>
        <taxon>Pseudomonadati</taxon>
        <taxon>Pseudomonadota</taxon>
        <taxon>Gammaproteobacteria</taxon>
        <taxon>Moraxellales</taxon>
        <taxon>Moraxellaceae</taxon>
        <taxon>Acinetobacter</taxon>
    </lineage>
</organism>
<accession>N8P2G1</accession>
<evidence type="ECO:0000313" key="2">
    <source>
        <dbReference type="Proteomes" id="UP000013086"/>
    </source>
</evidence>